<dbReference type="EMBL" id="JBHTIF010000001">
    <property type="protein sequence ID" value="MFD0725977.1"/>
    <property type="molecule type" value="Genomic_DNA"/>
</dbReference>
<reference evidence="3" key="1">
    <citation type="journal article" date="2019" name="Int. J. Syst. Evol. Microbiol.">
        <title>The Global Catalogue of Microorganisms (GCM) 10K type strain sequencing project: providing services to taxonomists for standard genome sequencing and annotation.</title>
        <authorList>
            <consortium name="The Broad Institute Genomics Platform"/>
            <consortium name="The Broad Institute Genome Sequencing Center for Infectious Disease"/>
            <person name="Wu L."/>
            <person name="Ma J."/>
        </authorList>
    </citation>
    <scope>NUCLEOTIDE SEQUENCE [LARGE SCALE GENOMIC DNA]</scope>
    <source>
        <strain evidence="3">CCUG 55585</strain>
    </source>
</reference>
<gene>
    <name evidence="2" type="ORF">ACFQ0E_10235</name>
</gene>
<evidence type="ECO:0000313" key="3">
    <source>
        <dbReference type="Proteomes" id="UP001597110"/>
    </source>
</evidence>
<feature type="transmembrane region" description="Helical" evidence="1">
    <location>
        <begin position="20"/>
        <end position="37"/>
    </location>
</feature>
<organism evidence="2 3">
    <name type="scientific">Lysobacter brunescens</name>
    <dbReference type="NCBI Taxonomy" id="262323"/>
    <lineage>
        <taxon>Bacteria</taxon>
        <taxon>Pseudomonadati</taxon>
        <taxon>Pseudomonadota</taxon>
        <taxon>Gammaproteobacteria</taxon>
        <taxon>Lysobacterales</taxon>
        <taxon>Lysobacteraceae</taxon>
        <taxon>Lysobacter</taxon>
    </lineage>
</organism>
<dbReference type="InterPro" id="IPR011990">
    <property type="entry name" value="TPR-like_helical_dom_sf"/>
</dbReference>
<sequence>MNRDLRTTTAARLRRARWPWLLAGSALLLAVVLGLMLSTRGPWSERLWPEAEAETLRRQADAALARGHLTAVDGSGARELYEAAMAIDPDRAESRAGLSRVAEAALRRAGRELAQGDLDAAERSLALARSLSAPRAGTDALAEQLRRRRLAVAGIDAMLRDAAEASAQGRLDGNPRAALPLYRRILELQPGHLQALEGREDALSALLAKAGDALRREDMATAAALLAAARGYDAGHGDVPDIEEQRVCVAETLRRRGDRALRDGRTDRATDAYRRWRDSGVDVDAADRALAEVAALHLARMRAALSAGRLDRARNEFAAAAELPVEPNALREARLQLRRAERARATLDPLTPAQRAQRLRTLLDDAQRAEAAGYWLTPPGESAFDKLRAARALAPDDPGVRTATTKLQRHARTCFADELRDNRLQRARVCLDAWAALDGDRRAIAQSRTALAQRWIAVGEERLGRGELPAARAAHDTARALDASLDGLQDFDARLRAAEAVVR</sequence>
<dbReference type="RefSeq" id="WP_386823552.1">
    <property type="nucleotide sequence ID" value="NZ_JBHTIF010000001.1"/>
</dbReference>
<comment type="caution">
    <text evidence="2">The sequence shown here is derived from an EMBL/GenBank/DDBJ whole genome shotgun (WGS) entry which is preliminary data.</text>
</comment>
<evidence type="ECO:0008006" key="4">
    <source>
        <dbReference type="Google" id="ProtNLM"/>
    </source>
</evidence>
<name>A0ABW2YC55_9GAMM</name>
<evidence type="ECO:0000313" key="2">
    <source>
        <dbReference type="EMBL" id="MFD0725977.1"/>
    </source>
</evidence>
<keyword evidence="1" id="KW-0472">Membrane</keyword>
<dbReference type="Proteomes" id="UP001597110">
    <property type="component" value="Unassembled WGS sequence"/>
</dbReference>
<accession>A0ABW2YC55</accession>
<keyword evidence="1" id="KW-1133">Transmembrane helix</keyword>
<keyword evidence="1" id="KW-0812">Transmembrane</keyword>
<keyword evidence="3" id="KW-1185">Reference proteome</keyword>
<proteinExistence type="predicted"/>
<dbReference type="Gene3D" id="1.25.40.10">
    <property type="entry name" value="Tetratricopeptide repeat domain"/>
    <property type="match status" value="1"/>
</dbReference>
<evidence type="ECO:0000256" key="1">
    <source>
        <dbReference type="SAM" id="Phobius"/>
    </source>
</evidence>
<protein>
    <recommendedName>
        <fullName evidence="4">Secreted protein</fullName>
    </recommendedName>
</protein>